<organism evidence="2 3">
    <name type="scientific">Mytilus galloprovincialis</name>
    <name type="common">Mediterranean mussel</name>
    <dbReference type="NCBI Taxonomy" id="29158"/>
    <lineage>
        <taxon>Eukaryota</taxon>
        <taxon>Metazoa</taxon>
        <taxon>Spiralia</taxon>
        <taxon>Lophotrochozoa</taxon>
        <taxon>Mollusca</taxon>
        <taxon>Bivalvia</taxon>
        <taxon>Autobranchia</taxon>
        <taxon>Pteriomorphia</taxon>
        <taxon>Mytilida</taxon>
        <taxon>Mytiloidea</taxon>
        <taxon>Mytilidae</taxon>
        <taxon>Mytilinae</taxon>
        <taxon>Mytilus</taxon>
    </lineage>
</organism>
<feature type="region of interest" description="Disordered" evidence="1">
    <location>
        <begin position="76"/>
        <end position="108"/>
    </location>
</feature>
<accession>A0A8B6GYP4</accession>
<dbReference type="Proteomes" id="UP000596742">
    <property type="component" value="Unassembled WGS sequence"/>
</dbReference>
<evidence type="ECO:0000313" key="2">
    <source>
        <dbReference type="EMBL" id="VDI71068.1"/>
    </source>
</evidence>
<dbReference type="OrthoDB" id="6179403at2759"/>
<evidence type="ECO:0000256" key="1">
    <source>
        <dbReference type="SAM" id="MobiDB-lite"/>
    </source>
</evidence>
<feature type="compositionally biased region" description="Basic and acidic residues" evidence="1">
    <location>
        <begin position="99"/>
        <end position="108"/>
    </location>
</feature>
<dbReference type="AlphaFoldDB" id="A0A8B6GYP4"/>
<reference evidence="2" key="1">
    <citation type="submission" date="2018-11" db="EMBL/GenBank/DDBJ databases">
        <authorList>
            <person name="Alioto T."/>
            <person name="Alioto T."/>
        </authorList>
    </citation>
    <scope>NUCLEOTIDE SEQUENCE</scope>
</reference>
<gene>
    <name evidence="2" type="ORF">MGAL_10B070184</name>
</gene>
<sequence length="108" mass="12128">MLPTNINPTLEGDGSRFGQFRVTRSLDLILSIVKIRIDTFKKRNKILKTADRHGWYTVHKYLDDPLAGSVNDATTTVSRANRERTANTPDNRGGGSEELNTRDLKLGE</sequence>
<proteinExistence type="predicted"/>
<protein>
    <submittedName>
        <fullName evidence="2">Uncharacterized protein</fullName>
    </submittedName>
</protein>
<comment type="caution">
    <text evidence="2">The sequence shown here is derived from an EMBL/GenBank/DDBJ whole genome shotgun (WGS) entry which is preliminary data.</text>
</comment>
<dbReference type="EMBL" id="UYJE01009190">
    <property type="protein sequence ID" value="VDI71068.1"/>
    <property type="molecule type" value="Genomic_DNA"/>
</dbReference>
<name>A0A8B6GYP4_MYTGA</name>
<keyword evidence="3" id="KW-1185">Reference proteome</keyword>
<evidence type="ECO:0000313" key="3">
    <source>
        <dbReference type="Proteomes" id="UP000596742"/>
    </source>
</evidence>